<dbReference type="GO" id="GO:0031418">
    <property type="term" value="F:L-ascorbic acid binding"/>
    <property type="evidence" value="ECO:0007669"/>
    <property type="project" value="InterPro"/>
</dbReference>
<dbReference type="PROSITE" id="PS51471">
    <property type="entry name" value="FE2OG_OXY"/>
    <property type="match status" value="1"/>
</dbReference>
<evidence type="ECO:0000256" key="5">
    <source>
        <dbReference type="ARBA" id="ARBA00023004"/>
    </source>
</evidence>
<dbReference type="PANTHER" id="PTHR12117">
    <property type="entry name" value="HISTONE ACETYLTRANSFERASE COMPLEX"/>
    <property type="match status" value="1"/>
</dbReference>
<dbReference type="HOGENOM" id="CLU_1103833_0_0_1"/>
<dbReference type="Gene3D" id="2.60.120.620">
    <property type="entry name" value="q2cbj1_9rhob like domain"/>
    <property type="match status" value="2"/>
</dbReference>
<comment type="cofactor">
    <cofactor evidence="1">
        <name>L-ascorbate</name>
        <dbReference type="ChEBI" id="CHEBI:38290"/>
    </cofactor>
</comment>
<sequence>MVEKIHWDRKQMDLFEFFQSTDISNLKHCPSIYKFYEFLSTKAKPLVEKLTNMKFSNLTATCSMYTRGDYLLVHDDLLSNRRIAFVYYISPWESAKEWSEEMGGALEIFETDDNDLPQFPVVRKITPKDNQFVFFKVGRKSFHQVGEVTCTDYPRITINGWFYGDDDHPENPLDKLTSDFSISIKKPIKNCSLEIVNKNFLSASAKQEIQSQIEDNSEIKLGNFFSEEFIRKVFKELREVKSWKTCSNRKNL</sequence>
<evidence type="ECO:0000313" key="8">
    <source>
        <dbReference type="Proteomes" id="UP000015102"/>
    </source>
</evidence>
<evidence type="ECO:0000256" key="4">
    <source>
        <dbReference type="ARBA" id="ARBA00023002"/>
    </source>
</evidence>
<dbReference type="PANTHER" id="PTHR12117:SF0">
    <property type="entry name" value="PROLYL 3-HYDROXYLASE OGFOD1"/>
    <property type="match status" value="1"/>
</dbReference>
<protein>
    <recommendedName>
        <fullName evidence="6">Fe2OG dioxygenase domain-containing protein</fullName>
    </recommendedName>
</protein>
<dbReference type="GO" id="GO:0006449">
    <property type="term" value="P:regulation of translational termination"/>
    <property type="evidence" value="ECO:0007669"/>
    <property type="project" value="TreeGrafter"/>
</dbReference>
<keyword evidence="8" id="KW-1185">Reference proteome</keyword>
<dbReference type="AlphaFoldDB" id="T1GLH5"/>
<evidence type="ECO:0000313" key="7">
    <source>
        <dbReference type="EnsemblMetazoa" id="MESCA004377-PA"/>
    </source>
</evidence>
<accession>T1GLH5</accession>
<feature type="domain" description="Fe2OG dioxygenase" evidence="6">
    <location>
        <begin position="56"/>
        <end position="164"/>
    </location>
</feature>
<reference evidence="8" key="1">
    <citation type="submission" date="2013-02" db="EMBL/GenBank/DDBJ databases">
        <authorList>
            <person name="Hughes D."/>
        </authorList>
    </citation>
    <scope>NUCLEOTIDE SEQUENCE</scope>
    <source>
        <strain>Durham</strain>
        <strain evidence="8">NC isolate 2 -- Noor lab</strain>
    </source>
</reference>
<proteinExistence type="predicted"/>
<organism evidence="7 8">
    <name type="scientific">Megaselia scalaris</name>
    <name type="common">Humpbacked fly</name>
    <name type="synonym">Phora scalaris</name>
    <dbReference type="NCBI Taxonomy" id="36166"/>
    <lineage>
        <taxon>Eukaryota</taxon>
        <taxon>Metazoa</taxon>
        <taxon>Ecdysozoa</taxon>
        <taxon>Arthropoda</taxon>
        <taxon>Hexapoda</taxon>
        <taxon>Insecta</taxon>
        <taxon>Pterygota</taxon>
        <taxon>Neoptera</taxon>
        <taxon>Endopterygota</taxon>
        <taxon>Diptera</taxon>
        <taxon>Brachycera</taxon>
        <taxon>Muscomorpha</taxon>
        <taxon>Platypezoidea</taxon>
        <taxon>Phoridae</taxon>
        <taxon>Megaseliini</taxon>
        <taxon>Megaselia</taxon>
    </lineage>
</organism>
<dbReference type="EMBL" id="CAQQ02089587">
    <property type="status" value="NOT_ANNOTATED_CDS"/>
    <property type="molecule type" value="Genomic_DNA"/>
</dbReference>
<keyword evidence="5" id="KW-0408">Iron</keyword>
<name>T1GLH5_MEGSC</name>
<evidence type="ECO:0000256" key="3">
    <source>
        <dbReference type="ARBA" id="ARBA00022964"/>
    </source>
</evidence>
<dbReference type="InterPro" id="IPR005123">
    <property type="entry name" value="Oxoglu/Fe-dep_dioxygenase_dom"/>
</dbReference>
<dbReference type="GO" id="GO:0031543">
    <property type="term" value="F:peptidyl-proline dioxygenase activity"/>
    <property type="evidence" value="ECO:0007669"/>
    <property type="project" value="TreeGrafter"/>
</dbReference>
<dbReference type="InterPro" id="IPR006620">
    <property type="entry name" value="Pro_4_hyd_alph"/>
</dbReference>
<dbReference type="SMART" id="SM00702">
    <property type="entry name" value="P4Hc"/>
    <property type="match status" value="1"/>
</dbReference>
<dbReference type="GO" id="GO:0005737">
    <property type="term" value="C:cytoplasm"/>
    <property type="evidence" value="ECO:0007669"/>
    <property type="project" value="TreeGrafter"/>
</dbReference>
<evidence type="ECO:0000259" key="6">
    <source>
        <dbReference type="PROSITE" id="PS51471"/>
    </source>
</evidence>
<evidence type="ECO:0000256" key="1">
    <source>
        <dbReference type="ARBA" id="ARBA00001961"/>
    </source>
</evidence>
<reference evidence="7" key="2">
    <citation type="submission" date="2015-06" db="UniProtKB">
        <authorList>
            <consortium name="EnsemblMetazoa"/>
        </authorList>
    </citation>
    <scope>IDENTIFICATION</scope>
</reference>
<dbReference type="Pfam" id="PF13661">
    <property type="entry name" value="2OG-FeII_Oxy_4"/>
    <property type="match status" value="1"/>
</dbReference>
<dbReference type="EnsemblMetazoa" id="MESCA004377-RA">
    <property type="protein sequence ID" value="MESCA004377-PA"/>
    <property type="gene ID" value="MESCA004377"/>
</dbReference>
<evidence type="ECO:0000256" key="2">
    <source>
        <dbReference type="ARBA" id="ARBA00022723"/>
    </source>
</evidence>
<keyword evidence="4" id="KW-0560">Oxidoreductase</keyword>
<dbReference type="STRING" id="36166.T1GLH5"/>
<keyword evidence="3" id="KW-0223">Dioxygenase</keyword>
<dbReference type="GO" id="GO:0005506">
    <property type="term" value="F:iron ion binding"/>
    <property type="evidence" value="ECO:0007669"/>
    <property type="project" value="InterPro"/>
</dbReference>
<dbReference type="InterPro" id="IPR039558">
    <property type="entry name" value="TPA1/OFD1_N"/>
</dbReference>
<dbReference type="Proteomes" id="UP000015102">
    <property type="component" value="Unassembled WGS sequence"/>
</dbReference>
<keyword evidence="2" id="KW-0479">Metal-binding</keyword>
<dbReference type="InterPro" id="IPR051842">
    <property type="entry name" value="uS12_prolyl_hydroxylase"/>
</dbReference>